<accession>A0A2G5IA07</accession>
<organism evidence="2 4">
    <name type="scientific">Cercospora beticola</name>
    <name type="common">Sugarbeet leaf spot fungus</name>
    <dbReference type="NCBI Taxonomy" id="122368"/>
    <lineage>
        <taxon>Eukaryota</taxon>
        <taxon>Fungi</taxon>
        <taxon>Dikarya</taxon>
        <taxon>Ascomycota</taxon>
        <taxon>Pezizomycotina</taxon>
        <taxon>Dothideomycetes</taxon>
        <taxon>Dothideomycetidae</taxon>
        <taxon>Mycosphaerellales</taxon>
        <taxon>Mycosphaerellaceae</taxon>
        <taxon>Cercospora</taxon>
    </lineage>
</organism>
<evidence type="ECO:0000313" key="3">
    <source>
        <dbReference type="EMBL" id="WPA97582.1"/>
    </source>
</evidence>
<dbReference type="OrthoDB" id="1658288at2759"/>
<feature type="compositionally biased region" description="Basic and acidic residues" evidence="1">
    <location>
        <begin position="28"/>
        <end position="44"/>
    </location>
</feature>
<proteinExistence type="predicted"/>
<protein>
    <submittedName>
        <fullName evidence="2">Uncharacterized protein</fullName>
    </submittedName>
</protein>
<feature type="compositionally biased region" description="Polar residues" evidence="1">
    <location>
        <begin position="70"/>
        <end position="81"/>
    </location>
</feature>
<dbReference type="Proteomes" id="UP001302367">
    <property type="component" value="Chromosome 2"/>
</dbReference>
<dbReference type="EMBL" id="LKMD01000100">
    <property type="protein sequence ID" value="PIB01609.1"/>
    <property type="molecule type" value="Genomic_DNA"/>
</dbReference>
<name>A0A2G5IA07_CERBT</name>
<gene>
    <name evidence="2" type="ORF">CB0940_02253</name>
    <name evidence="3" type="ORF">RHO25_002192</name>
</gene>
<dbReference type="AlphaFoldDB" id="A0A2G5IA07"/>
<evidence type="ECO:0000313" key="4">
    <source>
        <dbReference type="Proteomes" id="UP000230605"/>
    </source>
</evidence>
<evidence type="ECO:0000256" key="1">
    <source>
        <dbReference type="SAM" id="MobiDB-lite"/>
    </source>
</evidence>
<feature type="region of interest" description="Disordered" evidence="1">
    <location>
        <begin position="324"/>
        <end position="356"/>
    </location>
</feature>
<reference evidence="2 4" key="1">
    <citation type="submission" date="2015-10" db="EMBL/GenBank/DDBJ databases">
        <title>The cercosporin biosynthetic gene cluster was horizontally transferred to several fungal lineages and shown to be expanded in Cercospora beticola based on microsynteny with recipient genomes.</title>
        <authorList>
            <person name="De Jonge R."/>
            <person name="Ebert M.K."/>
            <person name="Suttle J.C."/>
            <person name="Jurick Ii W.M."/>
            <person name="Secor G.A."/>
            <person name="Thomma B.P."/>
            <person name="Van De Peer Y."/>
            <person name="Bolton M.D."/>
        </authorList>
    </citation>
    <scope>NUCLEOTIDE SEQUENCE [LARGE SCALE GENOMIC DNA]</scope>
    <source>
        <strain evidence="2 4">09-40</strain>
    </source>
</reference>
<dbReference type="Pfam" id="PF20174">
    <property type="entry name" value="DUF6540"/>
    <property type="match status" value="1"/>
</dbReference>
<dbReference type="EMBL" id="CP134185">
    <property type="protein sequence ID" value="WPA97582.1"/>
    <property type="molecule type" value="Genomic_DNA"/>
</dbReference>
<dbReference type="InterPro" id="IPR046670">
    <property type="entry name" value="DUF6540"/>
</dbReference>
<evidence type="ECO:0000313" key="2">
    <source>
        <dbReference type="EMBL" id="PIB01609.1"/>
    </source>
</evidence>
<feature type="region of interest" description="Disordered" evidence="1">
    <location>
        <begin position="1"/>
        <end position="122"/>
    </location>
</feature>
<feature type="compositionally biased region" description="Basic residues" evidence="1">
    <location>
        <begin position="109"/>
        <end position="121"/>
    </location>
</feature>
<keyword evidence="5" id="KW-1185">Reference proteome</keyword>
<reference evidence="3 5" key="2">
    <citation type="submission" date="2023-09" db="EMBL/GenBank/DDBJ databases">
        <title>Complete-Gapless Cercospora beticola genome.</title>
        <authorList>
            <person name="Wyatt N.A."/>
            <person name="Spanner R.E."/>
            <person name="Bolton M.D."/>
        </authorList>
    </citation>
    <scope>NUCLEOTIDE SEQUENCE [LARGE SCALE GENOMIC DNA]</scope>
    <source>
        <strain evidence="3">Cb09-40</strain>
    </source>
</reference>
<sequence>MTSQERDQTDFASPVLAETPKARKVRPARRETMNENVAVHDHTEYLSAGFRRGNEDHTPSSKKLPPSRRTLATSRSDNATLTPDEDSPAPALVRENSSRSIGPGVPALRSRHPLHPKPRWLSRRDNDYDLDCSVYDTGLCKDNCADPATEEMIHCDGETIIATSSENMVQPAPRQQHSGVSFTITLPLQLCKTSSKFYHLRNLPTRSQPAYLRNRLSQSNEPTNGFSSAMPTRSVYLAKYRTSSRERVHFAIFIPNAQHDRKDLSETFKSQQTKGKIIQVIGEPLMSGYILEFKRNYDCSTGPALKILKYLGSVDDTHLFEPESDELVQESTPRSQLEREAQKIPPPRKGQDIRAPIDGVNTRRCQEWTTEFITQLADLGMIEREAVDRVQSERDTPTHGIFGY</sequence>
<dbReference type="Proteomes" id="UP000230605">
    <property type="component" value="Chromosome 1"/>
</dbReference>
<evidence type="ECO:0000313" key="5">
    <source>
        <dbReference type="Proteomes" id="UP001302367"/>
    </source>
</evidence>